<dbReference type="Proteomes" id="UP000789375">
    <property type="component" value="Unassembled WGS sequence"/>
</dbReference>
<keyword evidence="6" id="KW-0175">Coiled coil</keyword>
<dbReference type="EMBL" id="CAJVPP010005769">
    <property type="protein sequence ID" value="CAG8669602.1"/>
    <property type="molecule type" value="Genomic_DNA"/>
</dbReference>
<accession>A0A9N9EBA0</accession>
<dbReference type="AlphaFoldDB" id="A0A9N9EBA0"/>
<evidence type="ECO:0000256" key="5">
    <source>
        <dbReference type="RuleBase" id="RU364019"/>
    </source>
</evidence>
<comment type="subunit">
    <text evidence="5">V-ATPase is a heteromultimeric enzyme made up of two complexes: the ATP-hydrolytic V1 complex and the proton translocation V0 complex.</text>
</comment>
<keyword evidence="8" id="KW-1185">Reference proteome</keyword>
<dbReference type="GO" id="GO:0046961">
    <property type="term" value="F:proton-transporting ATPase activity, rotational mechanism"/>
    <property type="evidence" value="ECO:0007669"/>
    <property type="project" value="InterPro"/>
</dbReference>
<organism evidence="7 8">
    <name type="scientific">Funneliformis mosseae</name>
    <name type="common">Endomycorrhizal fungus</name>
    <name type="synonym">Glomus mosseae</name>
    <dbReference type="NCBI Taxonomy" id="27381"/>
    <lineage>
        <taxon>Eukaryota</taxon>
        <taxon>Fungi</taxon>
        <taxon>Fungi incertae sedis</taxon>
        <taxon>Mucoromycota</taxon>
        <taxon>Glomeromycotina</taxon>
        <taxon>Glomeromycetes</taxon>
        <taxon>Glomerales</taxon>
        <taxon>Glomeraceae</taxon>
        <taxon>Funneliformis</taxon>
    </lineage>
</organism>
<dbReference type="Gene3D" id="1.20.5.2950">
    <property type="match status" value="1"/>
</dbReference>
<dbReference type="GO" id="GO:0016887">
    <property type="term" value="F:ATP hydrolysis activity"/>
    <property type="evidence" value="ECO:0007669"/>
    <property type="project" value="TreeGrafter"/>
</dbReference>
<comment type="caution">
    <text evidence="7">The sequence shown here is derived from an EMBL/GenBank/DDBJ whole genome shotgun (WGS) entry which is preliminary data.</text>
</comment>
<evidence type="ECO:0000256" key="2">
    <source>
        <dbReference type="ARBA" id="ARBA00022448"/>
    </source>
</evidence>
<dbReference type="PANTHER" id="PTHR12713:SF11">
    <property type="entry name" value="V-TYPE PROTON ATPASE SUBUNIT G"/>
    <property type="match status" value="1"/>
</dbReference>
<dbReference type="Pfam" id="PF03179">
    <property type="entry name" value="V-ATPase_G"/>
    <property type="match status" value="1"/>
</dbReference>
<keyword evidence="3 5" id="KW-0375">Hydrogen ion transport</keyword>
<evidence type="ECO:0000313" key="7">
    <source>
        <dbReference type="EMBL" id="CAG8669602.1"/>
    </source>
</evidence>
<keyword evidence="2 5" id="KW-0813">Transport</keyword>
<evidence type="ECO:0000256" key="6">
    <source>
        <dbReference type="SAM" id="Coils"/>
    </source>
</evidence>
<name>A0A9N9EBA0_FUNMO</name>
<dbReference type="GO" id="GO:0000221">
    <property type="term" value="C:vacuolar proton-transporting V-type ATPase, V1 domain"/>
    <property type="evidence" value="ECO:0007669"/>
    <property type="project" value="TreeGrafter"/>
</dbReference>
<evidence type="ECO:0000313" key="8">
    <source>
        <dbReference type="Proteomes" id="UP000789375"/>
    </source>
</evidence>
<comment type="function">
    <text evidence="5">Subunit of the V1 complex of vacuolar(H+)-ATPase (V-ATPase), a multisubunit enzyme composed of a peripheral complex (V1) that hydrolyzes ATP and a membrane integral complex (V0) that translocates protons. V-ATPase is responsible for acidifying and maintaining the pH of intracellular compartments and in some cell types, is targeted to the plasma membrane, where it is responsible for acidifying the extracellular environment.</text>
</comment>
<sequence length="140" mass="16109">MNFAFYTKFSKSRYLVTHKYLTHHQNSQGIQTLLEAEKDAARIVQKARAYRVQRLKDARTEAAREIEELKEQKNLEFQDFEAEHVGSSDQSSVKVASETEEKLKAVQKAFNENKDSVIDKLLSAVTTVEPKVHINVTVRQ</sequence>
<protein>
    <recommendedName>
        <fullName evidence="5">V-type proton ATPase subunit G</fullName>
    </recommendedName>
</protein>
<evidence type="ECO:0000256" key="3">
    <source>
        <dbReference type="ARBA" id="ARBA00022781"/>
    </source>
</evidence>
<evidence type="ECO:0000256" key="4">
    <source>
        <dbReference type="ARBA" id="ARBA00023065"/>
    </source>
</evidence>
<dbReference type="InterPro" id="IPR005124">
    <property type="entry name" value="V-ATPase_G"/>
</dbReference>
<reference evidence="7" key="1">
    <citation type="submission" date="2021-06" db="EMBL/GenBank/DDBJ databases">
        <authorList>
            <person name="Kallberg Y."/>
            <person name="Tangrot J."/>
            <person name="Rosling A."/>
        </authorList>
    </citation>
    <scope>NUCLEOTIDE SEQUENCE</scope>
    <source>
        <strain evidence="7">87-6 pot B 2015</strain>
    </source>
</reference>
<dbReference type="FunFam" id="1.20.5.2950:FF:000001">
    <property type="entry name" value="V-type proton ATPase subunit G"/>
    <property type="match status" value="1"/>
</dbReference>
<evidence type="ECO:0000256" key="1">
    <source>
        <dbReference type="ARBA" id="ARBA00010066"/>
    </source>
</evidence>
<keyword evidence="4 5" id="KW-0406">Ion transport</keyword>
<proteinExistence type="inferred from homology"/>
<comment type="similarity">
    <text evidence="1 5">Belongs to the V-ATPase G subunit family.</text>
</comment>
<dbReference type="PANTHER" id="PTHR12713">
    <property type="entry name" value="VACUOLAR ATP SYNTHASE SUBUNIT G"/>
    <property type="match status" value="1"/>
</dbReference>
<feature type="coiled-coil region" evidence="6">
    <location>
        <begin position="52"/>
        <end position="83"/>
    </location>
</feature>
<dbReference type="NCBIfam" id="TIGR01147">
    <property type="entry name" value="V_ATP_synt_G"/>
    <property type="match status" value="1"/>
</dbReference>
<gene>
    <name evidence="7" type="ORF">FMOSSE_LOCUS12338</name>
</gene>